<gene>
    <name evidence="2" type="ORF">C0Q70_20852</name>
</gene>
<dbReference type="Proteomes" id="UP000245119">
    <property type="component" value="Linkage Group LG14"/>
</dbReference>
<protein>
    <recommendedName>
        <fullName evidence="4">Endonuclease/exonuclease/phosphatase domain-containing protein</fullName>
    </recommendedName>
</protein>
<dbReference type="SUPFAM" id="SSF56219">
    <property type="entry name" value="DNase I-like"/>
    <property type="match status" value="1"/>
</dbReference>
<name>A0A2T7NAV4_POMCA</name>
<dbReference type="OrthoDB" id="6128907at2759"/>
<dbReference type="InterPro" id="IPR036691">
    <property type="entry name" value="Endo/exonu/phosph_ase_sf"/>
</dbReference>
<evidence type="ECO:0008006" key="4">
    <source>
        <dbReference type="Google" id="ProtNLM"/>
    </source>
</evidence>
<comment type="caution">
    <text evidence="2">The sequence shown here is derived from an EMBL/GenBank/DDBJ whole genome shotgun (WGS) entry which is preliminary data.</text>
</comment>
<organism evidence="2 3">
    <name type="scientific">Pomacea canaliculata</name>
    <name type="common">Golden apple snail</name>
    <dbReference type="NCBI Taxonomy" id="400727"/>
    <lineage>
        <taxon>Eukaryota</taxon>
        <taxon>Metazoa</taxon>
        <taxon>Spiralia</taxon>
        <taxon>Lophotrochozoa</taxon>
        <taxon>Mollusca</taxon>
        <taxon>Gastropoda</taxon>
        <taxon>Caenogastropoda</taxon>
        <taxon>Architaenioglossa</taxon>
        <taxon>Ampullarioidea</taxon>
        <taxon>Ampullariidae</taxon>
        <taxon>Pomacea</taxon>
    </lineage>
</organism>
<sequence>MTPSCALPVLLVIISRALEQGVTACSGGTRSILTFNSDLSPSSRGYDQRKSVVPRALAEHAHAGDFMCLQEVWLESDLREIIKYVESNFPYHYSALHSAVSVLSKAPGQQRRRLFPGVASTPCNWKLIPFFM</sequence>
<accession>A0A2T7NAV4</accession>
<feature type="chain" id="PRO_5015425892" description="Endonuclease/exonuclease/phosphatase domain-containing protein" evidence="1">
    <location>
        <begin position="25"/>
        <end position="132"/>
    </location>
</feature>
<reference evidence="2 3" key="1">
    <citation type="submission" date="2018-04" db="EMBL/GenBank/DDBJ databases">
        <title>The genome of golden apple snail Pomacea canaliculata provides insight into stress tolerance and invasive adaptation.</title>
        <authorList>
            <person name="Liu C."/>
            <person name="Liu B."/>
            <person name="Ren Y."/>
            <person name="Zhang Y."/>
            <person name="Wang H."/>
            <person name="Li S."/>
            <person name="Jiang F."/>
            <person name="Yin L."/>
            <person name="Zhang G."/>
            <person name="Qian W."/>
            <person name="Fan W."/>
        </authorList>
    </citation>
    <scope>NUCLEOTIDE SEQUENCE [LARGE SCALE GENOMIC DNA]</scope>
    <source>
        <strain evidence="2">SZHN2017</strain>
        <tissue evidence="2">Muscle</tissue>
    </source>
</reference>
<feature type="signal peptide" evidence="1">
    <location>
        <begin position="1"/>
        <end position="24"/>
    </location>
</feature>
<evidence type="ECO:0000256" key="1">
    <source>
        <dbReference type="SAM" id="SignalP"/>
    </source>
</evidence>
<proteinExistence type="predicted"/>
<dbReference type="AlphaFoldDB" id="A0A2T7NAV4"/>
<evidence type="ECO:0000313" key="3">
    <source>
        <dbReference type="Proteomes" id="UP000245119"/>
    </source>
</evidence>
<evidence type="ECO:0000313" key="2">
    <source>
        <dbReference type="EMBL" id="PVD18303.1"/>
    </source>
</evidence>
<dbReference type="Gene3D" id="3.60.10.10">
    <property type="entry name" value="Endonuclease/exonuclease/phosphatase"/>
    <property type="match status" value="1"/>
</dbReference>
<dbReference type="EMBL" id="PZQS01000014">
    <property type="protein sequence ID" value="PVD18303.1"/>
    <property type="molecule type" value="Genomic_DNA"/>
</dbReference>
<keyword evidence="3" id="KW-1185">Reference proteome</keyword>
<keyword evidence="1" id="KW-0732">Signal</keyword>